<dbReference type="SUPFAM" id="SSF55781">
    <property type="entry name" value="GAF domain-like"/>
    <property type="match status" value="1"/>
</dbReference>
<feature type="domain" description="PAC" evidence="7">
    <location>
        <begin position="722"/>
        <end position="773"/>
    </location>
</feature>
<proteinExistence type="predicted"/>
<dbReference type="EC" id="3.1.4.52" evidence="2"/>
<feature type="transmembrane region" description="Helical" evidence="5">
    <location>
        <begin position="198"/>
        <end position="217"/>
    </location>
</feature>
<dbReference type="Gene3D" id="3.20.20.450">
    <property type="entry name" value="EAL domain"/>
    <property type="match status" value="1"/>
</dbReference>
<evidence type="ECO:0000256" key="5">
    <source>
        <dbReference type="SAM" id="Phobius"/>
    </source>
</evidence>
<keyword evidence="3" id="KW-0973">c-di-GMP</keyword>
<evidence type="ECO:0000313" key="10">
    <source>
        <dbReference type="EMBL" id="MCE8051757.1"/>
    </source>
</evidence>
<dbReference type="InterPro" id="IPR052155">
    <property type="entry name" value="Biofilm_reg_signaling"/>
</dbReference>
<feature type="domain" description="PAS" evidence="6">
    <location>
        <begin position="770"/>
        <end position="843"/>
    </location>
</feature>
<dbReference type="InterPro" id="IPR003018">
    <property type="entry name" value="GAF"/>
</dbReference>
<dbReference type="InterPro" id="IPR029016">
    <property type="entry name" value="GAF-like_dom_sf"/>
</dbReference>
<comment type="catalytic activity">
    <reaction evidence="4">
        <text>3',3'-c-di-GMP + H2O = 5'-phosphoguanylyl(3'-&gt;5')guanosine + H(+)</text>
        <dbReference type="Rhea" id="RHEA:24902"/>
        <dbReference type="ChEBI" id="CHEBI:15377"/>
        <dbReference type="ChEBI" id="CHEBI:15378"/>
        <dbReference type="ChEBI" id="CHEBI:58754"/>
        <dbReference type="ChEBI" id="CHEBI:58805"/>
        <dbReference type="EC" id="3.1.4.52"/>
    </reaction>
    <physiologicalReaction direction="left-to-right" evidence="4">
        <dbReference type="Rhea" id="RHEA:24903"/>
    </physiologicalReaction>
</comment>
<dbReference type="FunFam" id="3.20.20.450:FF:000001">
    <property type="entry name" value="Cyclic di-GMP phosphodiesterase yahA"/>
    <property type="match status" value="1"/>
</dbReference>
<dbReference type="Pfam" id="PF13426">
    <property type="entry name" value="PAS_9"/>
    <property type="match status" value="1"/>
</dbReference>
<dbReference type="SUPFAM" id="SSF55073">
    <property type="entry name" value="Nucleotide cyclase"/>
    <property type="match status" value="1"/>
</dbReference>
<comment type="cofactor">
    <cofactor evidence="1">
        <name>Mg(2+)</name>
        <dbReference type="ChEBI" id="CHEBI:18420"/>
    </cofactor>
</comment>
<gene>
    <name evidence="10" type="ORF">HOP61_10670</name>
</gene>
<dbReference type="InterPro" id="IPR013656">
    <property type="entry name" value="PAS_4"/>
</dbReference>
<dbReference type="Pfam" id="PF08448">
    <property type="entry name" value="PAS_4"/>
    <property type="match status" value="1"/>
</dbReference>
<evidence type="ECO:0000259" key="7">
    <source>
        <dbReference type="PROSITE" id="PS50113"/>
    </source>
</evidence>
<dbReference type="SUPFAM" id="SSF55785">
    <property type="entry name" value="PYP-like sensor domain (PAS domain)"/>
    <property type="match status" value="2"/>
</dbReference>
<dbReference type="PROSITE" id="PS50887">
    <property type="entry name" value="GGDEF"/>
    <property type="match status" value="1"/>
</dbReference>
<dbReference type="Gene3D" id="3.30.70.270">
    <property type="match status" value="1"/>
</dbReference>
<evidence type="ECO:0000313" key="11">
    <source>
        <dbReference type="Proteomes" id="UP001320178"/>
    </source>
</evidence>
<dbReference type="PANTHER" id="PTHR44757:SF2">
    <property type="entry name" value="BIOFILM ARCHITECTURE MAINTENANCE PROTEIN MBAA"/>
    <property type="match status" value="1"/>
</dbReference>
<dbReference type="InterPro" id="IPR035919">
    <property type="entry name" value="EAL_sf"/>
</dbReference>
<evidence type="ECO:0000256" key="4">
    <source>
        <dbReference type="ARBA" id="ARBA00051114"/>
    </source>
</evidence>
<dbReference type="Pfam" id="PF00563">
    <property type="entry name" value="EAL"/>
    <property type="match status" value="1"/>
</dbReference>
<dbReference type="SUPFAM" id="SSF141868">
    <property type="entry name" value="EAL domain-like"/>
    <property type="match status" value="1"/>
</dbReference>
<dbReference type="InterPro" id="IPR035965">
    <property type="entry name" value="PAS-like_dom_sf"/>
</dbReference>
<dbReference type="SMART" id="SM00267">
    <property type="entry name" value="GGDEF"/>
    <property type="match status" value="1"/>
</dbReference>
<dbReference type="InterPro" id="IPR001633">
    <property type="entry name" value="EAL_dom"/>
</dbReference>
<dbReference type="NCBIfam" id="TIGR00229">
    <property type="entry name" value="sensory_box"/>
    <property type="match status" value="2"/>
</dbReference>
<dbReference type="InterPro" id="IPR000014">
    <property type="entry name" value="PAS"/>
</dbReference>
<dbReference type="PANTHER" id="PTHR44757">
    <property type="entry name" value="DIGUANYLATE CYCLASE DGCP"/>
    <property type="match status" value="1"/>
</dbReference>
<dbReference type="InterPro" id="IPR000160">
    <property type="entry name" value="GGDEF_dom"/>
</dbReference>
<reference evidence="10" key="1">
    <citation type="submission" date="2020-05" db="EMBL/GenBank/DDBJ databases">
        <authorList>
            <person name="Wang L."/>
            <person name="Shao Z."/>
        </authorList>
    </citation>
    <scope>NUCLEOTIDE SEQUENCE</scope>
    <source>
        <strain evidence="10">MCCC 1A05776</strain>
    </source>
</reference>
<dbReference type="GO" id="GO:0071732">
    <property type="term" value="P:cellular response to nitric oxide"/>
    <property type="evidence" value="ECO:0007669"/>
    <property type="project" value="UniProtKB-ARBA"/>
</dbReference>
<dbReference type="CDD" id="cd01949">
    <property type="entry name" value="GGDEF"/>
    <property type="match status" value="1"/>
</dbReference>
<dbReference type="CDD" id="cd01948">
    <property type="entry name" value="EAL"/>
    <property type="match status" value="1"/>
</dbReference>
<dbReference type="SMART" id="SM00086">
    <property type="entry name" value="PAC"/>
    <property type="match status" value="2"/>
</dbReference>
<feature type="domain" description="PAS" evidence="6">
    <location>
        <begin position="650"/>
        <end position="696"/>
    </location>
</feature>
<feature type="domain" description="GGDEF" evidence="9">
    <location>
        <begin position="930"/>
        <end position="1063"/>
    </location>
</feature>
<dbReference type="PROSITE" id="PS50112">
    <property type="entry name" value="PAS"/>
    <property type="match status" value="2"/>
</dbReference>
<dbReference type="InterPro" id="IPR001610">
    <property type="entry name" value="PAC"/>
</dbReference>
<name>A0AAW4YSU9_9GAMM</name>
<dbReference type="Gene3D" id="3.30.450.20">
    <property type="entry name" value="PAS domain"/>
    <property type="match status" value="2"/>
</dbReference>
<evidence type="ECO:0000256" key="2">
    <source>
        <dbReference type="ARBA" id="ARBA00012282"/>
    </source>
</evidence>
<protein>
    <recommendedName>
        <fullName evidence="2">cyclic-guanylate-specific phosphodiesterase</fullName>
        <ecNumber evidence="2">3.1.4.52</ecNumber>
    </recommendedName>
</protein>
<dbReference type="NCBIfam" id="TIGR00254">
    <property type="entry name" value="GGDEF"/>
    <property type="match status" value="1"/>
</dbReference>
<evidence type="ECO:0000256" key="3">
    <source>
        <dbReference type="ARBA" id="ARBA00022636"/>
    </source>
</evidence>
<dbReference type="Proteomes" id="UP001320178">
    <property type="component" value="Unassembled WGS sequence"/>
</dbReference>
<feature type="transmembrane region" description="Helical" evidence="5">
    <location>
        <begin position="163"/>
        <end position="186"/>
    </location>
</feature>
<evidence type="ECO:0000259" key="6">
    <source>
        <dbReference type="PROSITE" id="PS50112"/>
    </source>
</evidence>
<feature type="transmembrane region" description="Helical" evidence="5">
    <location>
        <begin position="131"/>
        <end position="151"/>
    </location>
</feature>
<dbReference type="FunFam" id="3.30.70.270:FF:000001">
    <property type="entry name" value="Diguanylate cyclase domain protein"/>
    <property type="match status" value="1"/>
</dbReference>
<keyword evidence="5" id="KW-0812">Transmembrane</keyword>
<dbReference type="Gene3D" id="3.30.450.40">
    <property type="match status" value="1"/>
</dbReference>
<dbReference type="SMART" id="SM00091">
    <property type="entry name" value="PAS"/>
    <property type="match status" value="2"/>
</dbReference>
<keyword evidence="5" id="KW-0472">Membrane</keyword>
<dbReference type="InterPro" id="IPR029787">
    <property type="entry name" value="Nucleotide_cyclase"/>
</dbReference>
<feature type="transmembrane region" description="Helical" evidence="5">
    <location>
        <begin position="71"/>
        <end position="91"/>
    </location>
</feature>
<comment type="caution">
    <text evidence="10">The sequence shown here is derived from an EMBL/GenBank/DDBJ whole genome shotgun (WGS) entry which is preliminary data.</text>
</comment>
<feature type="transmembrane region" description="Helical" evidence="5">
    <location>
        <begin position="103"/>
        <end position="122"/>
    </location>
</feature>
<dbReference type="PROSITE" id="PS50883">
    <property type="entry name" value="EAL"/>
    <property type="match status" value="1"/>
</dbReference>
<feature type="domain" description="PAC" evidence="7">
    <location>
        <begin position="844"/>
        <end position="898"/>
    </location>
</feature>
<dbReference type="Pfam" id="PF13185">
    <property type="entry name" value="GAF_2"/>
    <property type="match status" value="1"/>
</dbReference>
<dbReference type="PROSITE" id="PS50113">
    <property type="entry name" value="PAC"/>
    <property type="match status" value="2"/>
</dbReference>
<dbReference type="InterPro" id="IPR000700">
    <property type="entry name" value="PAS-assoc_C"/>
</dbReference>
<reference evidence="10" key="2">
    <citation type="journal article" date="2021" name="Front. Microbiol.">
        <title>Aerobic Denitrification and Heterotrophic Sulfur Oxidation in the Genus Halomonas Revealed by Six Novel Species Characterizations and Genome-Based Analysis.</title>
        <authorList>
            <person name="Wang L."/>
            <person name="Shao Z."/>
        </authorList>
    </citation>
    <scope>NUCLEOTIDE SEQUENCE</scope>
    <source>
        <strain evidence="10">MCCC 1A05776</strain>
    </source>
</reference>
<feature type="transmembrane region" description="Helical" evidence="5">
    <location>
        <begin position="43"/>
        <end position="64"/>
    </location>
</feature>
<dbReference type="SMART" id="SM00065">
    <property type="entry name" value="GAF"/>
    <property type="match status" value="1"/>
</dbReference>
<dbReference type="CDD" id="cd00130">
    <property type="entry name" value="PAS"/>
    <property type="match status" value="2"/>
</dbReference>
<keyword evidence="5" id="KW-1133">Transmembrane helix</keyword>
<dbReference type="RefSeq" id="WP_234239391.1">
    <property type="nucleotide sequence ID" value="NZ_JABFTS010000003.1"/>
</dbReference>
<dbReference type="InterPro" id="IPR043128">
    <property type="entry name" value="Rev_trsase/Diguanyl_cyclase"/>
</dbReference>
<dbReference type="SMART" id="SM00052">
    <property type="entry name" value="EAL"/>
    <property type="match status" value="1"/>
</dbReference>
<organism evidence="10 11">
    <name type="scientific">Billgrantia desiderata</name>
    <dbReference type="NCBI Taxonomy" id="52021"/>
    <lineage>
        <taxon>Bacteria</taxon>
        <taxon>Pseudomonadati</taxon>
        <taxon>Pseudomonadota</taxon>
        <taxon>Gammaproteobacteria</taxon>
        <taxon>Oceanospirillales</taxon>
        <taxon>Halomonadaceae</taxon>
        <taxon>Billgrantia</taxon>
    </lineage>
</organism>
<feature type="domain" description="EAL" evidence="8">
    <location>
        <begin position="1072"/>
        <end position="1325"/>
    </location>
</feature>
<evidence type="ECO:0000259" key="9">
    <source>
        <dbReference type="PROSITE" id="PS50887"/>
    </source>
</evidence>
<dbReference type="GO" id="GO:0071111">
    <property type="term" value="F:cyclic-guanylate-specific phosphodiesterase activity"/>
    <property type="evidence" value="ECO:0007669"/>
    <property type="project" value="UniProtKB-EC"/>
</dbReference>
<feature type="transmembrane region" description="Helical" evidence="5">
    <location>
        <begin position="12"/>
        <end position="31"/>
    </location>
</feature>
<accession>A0AAW4YSU9</accession>
<evidence type="ECO:0000256" key="1">
    <source>
        <dbReference type="ARBA" id="ARBA00001946"/>
    </source>
</evidence>
<sequence>MIHDNRDLALQSGVYILLLCTISMGFLGLVLSLQDTWTLPSYFSLSTTSALAMAAAGAGLLCLYRPHPIGRWLAASVLAALGLYSLMHAFFHAAGIEFVGWEPFSWVEFVLFGLLVACLLISPRSDLARPLWLVSGSIYFTAGMLTFANPWPELSQAHYAGSTVLPLLLEAALSLGLGVVLALLAIRPLESGTWLGRRALTVGGLGVLASTLCWHLLTWQQHVQHSRVVQQELVHLVDTSAVAIQDHEALLSRLAHRWLLAGGMPARPVRELEFRSYLQDTPSLQTMAVYSQSDRPQTWRRARLPEALLWLDEWLVDPETLGWLSELSPGESSWRFPDEHAPAMGLFAIRLQGPADLQLVASLDLVRLFESPGFQDIERSAVHVYHHGRLMLELGTLPHDHGSRDYLVEELATHWLTLEGGVPLSFVAYSGPPGLFSLTFLLPLMVGVFGLALTHQLMGNLALMAYRTAWGEELSSAKEQLEEQHRVQAMIVNEQPLGEILQQIGQMLEQRIPGAHSAIIVCDMKRAEFERLYSASLPDDFNSFIAGLAVGPEQCPCGLAGYRKAPVVVQDIGQDKRWPEYRRMATQAGFRSVESYPILSSQDRLLGTFALLYREAGGPNATCEALLKKFTSLIELAIERHASRVALHESEQRFRSLFTQNPDAVIAFDLSGNIEKANSAAEELIGLSEGALLGKQYSDLLSGPSLSRAQAGFSMARLGHPERYTLDFLSDKGKQYHLLISLLPTLVNGEVVGVYGIAKDITERTRGEQQLRVLERSLEASHNGVIIAEAGADIRPIIYVNPAFTRITGYQRREVLGRDLHFLEGPETDREVENVICQSLAEDKDIQVTLRHYRKNGQIFWNQLYLSPVRDSHGYITHYVAILNDISEQKAQEQHLAYHATHDALTGLANRSLLEERLSHDLALSTRRETRLAVLFIDLDEFKPVNDTLGHALGDQLLIQVARRLSEALRTSDTLARFGGDEFVVLLPDVSLASEAIQVSERLIEEISRPYRVADYELSISASIGVTLSDGTTYKPEELIQQADIAMYKAKRKGRRNCQLYTPDMNDNLISRLTLRNDLDEALLAEQFELHYQPLLKADGSLCGVEALVRWHHPVKGPISPAAFIPLAEETGQIIPLGRWIMRRACEDFHELRQQGLLTGRVAVNLSPLQFHRNDFLASLRDTLGETELPADALELELTEGILLEDTEVALSTLHALRRMNISVAVDDFGTGYSSLSYLRHLPIDKIKIDRSFVRDVAVNPKDAALVQGIVTMAHSLGLKVVAEGIETTQQQAYLAELGCDIYQGLLFARPMARPALEEWLRSNDHVARHAT</sequence>
<dbReference type="Pfam" id="PF00990">
    <property type="entry name" value="GGDEF"/>
    <property type="match status" value="1"/>
</dbReference>
<evidence type="ECO:0000259" key="8">
    <source>
        <dbReference type="PROSITE" id="PS50883"/>
    </source>
</evidence>
<dbReference type="EMBL" id="JABFTS010000003">
    <property type="protein sequence ID" value="MCE8051757.1"/>
    <property type="molecule type" value="Genomic_DNA"/>
</dbReference>